<dbReference type="PROSITE" id="PS50928">
    <property type="entry name" value="ABC_TM1"/>
    <property type="match status" value="1"/>
</dbReference>
<dbReference type="Gene3D" id="1.10.3720.10">
    <property type="entry name" value="MetI-like"/>
    <property type="match status" value="1"/>
</dbReference>
<evidence type="ECO:0000256" key="7">
    <source>
        <dbReference type="ARBA" id="ARBA00023136"/>
    </source>
</evidence>
<evidence type="ECO:0000256" key="6">
    <source>
        <dbReference type="ARBA" id="ARBA00022989"/>
    </source>
</evidence>
<dbReference type="GO" id="GO:0005886">
    <property type="term" value="C:plasma membrane"/>
    <property type="evidence" value="ECO:0007669"/>
    <property type="project" value="UniProtKB-SubCell"/>
</dbReference>
<dbReference type="PANTHER" id="PTHR43848:SF2">
    <property type="entry name" value="PUTRESCINE TRANSPORT SYSTEM PERMEASE PROTEIN POTI"/>
    <property type="match status" value="1"/>
</dbReference>
<sequence length="275" mass="29913">MATPRTAPRTSYRARRWLGRNLVSVVAALVLAYMLLPNVVVAMLSFNKPASRLSYDFNEFTWDNWLNPCAAGDMCAALGTSFRISLVVTVVATLLGTLMAFAMVRHRYRGQSATNVLIYLPMATPEVVMGSSLLTLFVAAGTQLGAVTVAIAHIMFCLSFVVVTVKARLAGLDPRLEQAAMDLYANEWETFRRITLPLVAPGIAAAAMLSFALSFDDFVITNFNSGTTVTFPMFVWGSAQRGVPPQVNVVGTAMFVIAVAVLVLSQLRGRRAPRR</sequence>
<dbReference type="CDD" id="cd06261">
    <property type="entry name" value="TM_PBP2"/>
    <property type="match status" value="1"/>
</dbReference>
<feature type="transmembrane region" description="Helical" evidence="8">
    <location>
        <begin position="247"/>
        <end position="267"/>
    </location>
</feature>
<dbReference type="RefSeq" id="WP_143418484.1">
    <property type="nucleotide sequence ID" value="NZ_VJXR01000027.1"/>
</dbReference>
<keyword evidence="3 8" id="KW-0813">Transport</keyword>
<feature type="transmembrane region" description="Helical" evidence="8">
    <location>
        <begin position="21"/>
        <end position="46"/>
    </location>
</feature>
<comment type="subcellular location">
    <subcellularLocation>
        <location evidence="1 8">Cell membrane</location>
        <topology evidence="1 8">Multi-pass membrane protein</topology>
    </subcellularLocation>
</comment>
<evidence type="ECO:0000256" key="1">
    <source>
        <dbReference type="ARBA" id="ARBA00004651"/>
    </source>
</evidence>
<dbReference type="GO" id="GO:0055085">
    <property type="term" value="P:transmembrane transport"/>
    <property type="evidence" value="ECO:0007669"/>
    <property type="project" value="InterPro"/>
</dbReference>
<evidence type="ECO:0000259" key="9">
    <source>
        <dbReference type="PROSITE" id="PS50928"/>
    </source>
</evidence>
<feature type="transmembrane region" description="Helical" evidence="8">
    <location>
        <begin position="116"/>
        <end position="138"/>
    </location>
</feature>
<gene>
    <name evidence="10" type="ORF">FJ693_10460</name>
</gene>
<accession>A0A552WQX6</accession>
<evidence type="ECO:0000256" key="8">
    <source>
        <dbReference type="RuleBase" id="RU363032"/>
    </source>
</evidence>
<evidence type="ECO:0000256" key="2">
    <source>
        <dbReference type="ARBA" id="ARBA00007069"/>
    </source>
</evidence>
<dbReference type="SUPFAM" id="SSF161098">
    <property type="entry name" value="MetI-like"/>
    <property type="match status" value="1"/>
</dbReference>
<evidence type="ECO:0000256" key="5">
    <source>
        <dbReference type="ARBA" id="ARBA00022692"/>
    </source>
</evidence>
<dbReference type="InterPro" id="IPR035906">
    <property type="entry name" value="MetI-like_sf"/>
</dbReference>
<feature type="transmembrane region" description="Helical" evidence="8">
    <location>
        <begin position="84"/>
        <end position="104"/>
    </location>
</feature>
<reference evidence="10 11" key="1">
    <citation type="submission" date="2019-07" db="EMBL/GenBank/DDBJ databases">
        <title>Georgenia wutianyii sp. nov. and Georgenia *** sp. nov. isolated from plateau pika (Ochotona curzoniae) in the Qinghai-Tibet plateau of China.</title>
        <authorList>
            <person name="Tian Z."/>
        </authorList>
    </citation>
    <scope>NUCLEOTIDE SEQUENCE [LARGE SCALE GENOMIC DNA]</scope>
    <source>
        <strain evidence="10 11">Z446</strain>
    </source>
</reference>
<keyword evidence="7 8" id="KW-0472">Membrane</keyword>
<dbReference type="InterPro" id="IPR000515">
    <property type="entry name" value="MetI-like"/>
</dbReference>
<keyword evidence="6 8" id="KW-1133">Transmembrane helix</keyword>
<dbReference type="Proteomes" id="UP000318693">
    <property type="component" value="Unassembled WGS sequence"/>
</dbReference>
<evidence type="ECO:0000256" key="3">
    <source>
        <dbReference type="ARBA" id="ARBA00022448"/>
    </source>
</evidence>
<name>A0A552WQX6_9MICO</name>
<organism evidence="10 11">
    <name type="scientific">Georgenia yuyongxinii</name>
    <dbReference type="NCBI Taxonomy" id="2589797"/>
    <lineage>
        <taxon>Bacteria</taxon>
        <taxon>Bacillati</taxon>
        <taxon>Actinomycetota</taxon>
        <taxon>Actinomycetes</taxon>
        <taxon>Micrococcales</taxon>
        <taxon>Bogoriellaceae</taxon>
        <taxon>Georgenia</taxon>
    </lineage>
</organism>
<keyword evidence="4" id="KW-1003">Cell membrane</keyword>
<dbReference type="PANTHER" id="PTHR43848">
    <property type="entry name" value="PUTRESCINE TRANSPORT SYSTEM PERMEASE PROTEIN POTI"/>
    <property type="match status" value="1"/>
</dbReference>
<feature type="domain" description="ABC transmembrane type-1" evidence="9">
    <location>
        <begin position="78"/>
        <end position="268"/>
    </location>
</feature>
<keyword evidence="5 8" id="KW-0812">Transmembrane</keyword>
<feature type="transmembrane region" description="Helical" evidence="8">
    <location>
        <begin position="144"/>
        <end position="165"/>
    </location>
</feature>
<evidence type="ECO:0000256" key="4">
    <source>
        <dbReference type="ARBA" id="ARBA00022475"/>
    </source>
</evidence>
<protein>
    <submittedName>
        <fullName evidence="10">ABC transporter permease</fullName>
    </submittedName>
</protein>
<keyword evidence="11" id="KW-1185">Reference proteome</keyword>
<dbReference type="EMBL" id="VJXR01000027">
    <property type="protein sequence ID" value="TRW45208.1"/>
    <property type="molecule type" value="Genomic_DNA"/>
</dbReference>
<dbReference type="Pfam" id="PF00528">
    <property type="entry name" value="BPD_transp_1"/>
    <property type="match status" value="1"/>
</dbReference>
<evidence type="ECO:0000313" key="10">
    <source>
        <dbReference type="EMBL" id="TRW45208.1"/>
    </source>
</evidence>
<feature type="transmembrane region" description="Helical" evidence="8">
    <location>
        <begin position="194"/>
        <end position="215"/>
    </location>
</feature>
<dbReference type="AlphaFoldDB" id="A0A552WQX6"/>
<dbReference type="InterPro" id="IPR051789">
    <property type="entry name" value="Bact_Polyamine_Transport"/>
</dbReference>
<evidence type="ECO:0000313" key="11">
    <source>
        <dbReference type="Proteomes" id="UP000318693"/>
    </source>
</evidence>
<proteinExistence type="inferred from homology"/>
<comment type="caution">
    <text evidence="10">The sequence shown here is derived from an EMBL/GenBank/DDBJ whole genome shotgun (WGS) entry which is preliminary data.</text>
</comment>
<comment type="similarity">
    <text evidence="2">Belongs to the binding-protein-dependent transport system permease family. CysTW subfamily.</text>
</comment>